<dbReference type="Proteomes" id="UP000270927">
    <property type="component" value="Unassembled WGS sequence"/>
</dbReference>
<dbReference type="AlphaFoldDB" id="A0A3N2QD99"/>
<evidence type="ECO:0000313" key="1">
    <source>
        <dbReference type="EMBL" id="ROT47767.1"/>
    </source>
</evidence>
<dbReference type="RefSeq" id="WP_123662216.1">
    <property type="nucleotide sequence ID" value="NZ_RARA01000013.1"/>
</dbReference>
<dbReference type="EMBL" id="RARA01000013">
    <property type="protein sequence ID" value="ROT47769.1"/>
    <property type="molecule type" value="Genomic_DNA"/>
</dbReference>
<organism evidence="1 3">
    <name type="scientific">Candidatus Cardinium hertigii</name>
    <dbReference type="NCBI Taxonomy" id="247481"/>
    <lineage>
        <taxon>Bacteria</taxon>
        <taxon>Pseudomonadati</taxon>
        <taxon>Bacteroidota</taxon>
        <taxon>Cytophagia</taxon>
        <taxon>Cytophagales</taxon>
        <taxon>Amoebophilaceae</taxon>
        <taxon>Candidatus Cardinium</taxon>
    </lineage>
</organism>
<accession>A0A3N2QD99</accession>
<proteinExistence type="predicted"/>
<reference evidence="1 3" key="1">
    <citation type="submission" date="2018-09" db="EMBL/GenBank/DDBJ databases">
        <title>Comparative Genomics of Wolbachia-Cardinium Dual Endosymbiosis in a Plant-Parasitic Nematode.</title>
        <authorList>
            <person name="Brown A.M.V."/>
            <person name="Wasala S.K."/>
            <person name="Howe D.K."/>
            <person name="Peetz A.B."/>
            <person name="Zasada I.A."/>
            <person name="Denver D.R."/>
        </authorList>
    </citation>
    <scope>NUCLEOTIDE SEQUENCE [LARGE SCALE GENOMIC DNA]</scope>
    <source>
        <strain evidence="1 3">Pp_1</strain>
    </source>
</reference>
<evidence type="ECO:0000313" key="3">
    <source>
        <dbReference type="Proteomes" id="UP000270927"/>
    </source>
</evidence>
<gene>
    <name evidence="1" type="ORF">EDM02_00555</name>
    <name evidence="2" type="ORF">EDM02_00565</name>
</gene>
<name>A0A3N2QD99_9BACT</name>
<evidence type="ECO:0000313" key="2">
    <source>
        <dbReference type="EMBL" id="ROT47769.1"/>
    </source>
</evidence>
<comment type="caution">
    <text evidence="1">The sequence shown here is derived from an EMBL/GenBank/DDBJ whole genome shotgun (WGS) entry which is preliminary data.</text>
</comment>
<sequence>MKKQFILPRLFLLGSSFTACQVSNQAIDHAIEIRLPNEAVAIEKWQRIFYRNLDVTCTFLYVYSTKILFFMYF</sequence>
<keyword evidence="3" id="KW-1185">Reference proteome</keyword>
<dbReference type="PROSITE" id="PS51257">
    <property type="entry name" value="PROKAR_LIPOPROTEIN"/>
    <property type="match status" value="1"/>
</dbReference>
<dbReference type="EMBL" id="RARA01000013">
    <property type="protein sequence ID" value="ROT47767.1"/>
    <property type="molecule type" value="Genomic_DNA"/>
</dbReference>
<protein>
    <submittedName>
        <fullName evidence="1">Uncharacterized protein</fullName>
    </submittedName>
</protein>